<keyword evidence="7" id="KW-0698">rRNA processing</keyword>
<dbReference type="NCBIfam" id="TIGR00043">
    <property type="entry name" value="rRNA maturation RNase YbeY"/>
    <property type="match status" value="1"/>
</dbReference>
<comment type="caution">
    <text evidence="8">The sequence shown here is derived from an EMBL/GenBank/DDBJ whole genome shotgun (WGS) entry which is preliminary data.</text>
</comment>
<keyword evidence="6 7" id="KW-0862">Zinc</keyword>
<feature type="binding site" evidence="7">
    <location>
        <position position="120"/>
    </location>
    <ligand>
        <name>Zn(2+)</name>
        <dbReference type="ChEBI" id="CHEBI:29105"/>
        <note>catalytic</note>
    </ligand>
</feature>
<accession>A0A1G1YU22</accession>
<feature type="binding site" evidence="7">
    <location>
        <position position="126"/>
    </location>
    <ligand>
        <name>Zn(2+)</name>
        <dbReference type="ChEBI" id="CHEBI:29105"/>
        <note>catalytic</note>
    </ligand>
</feature>
<dbReference type="Proteomes" id="UP000176512">
    <property type="component" value="Unassembled WGS sequence"/>
</dbReference>
<evidence type="ECO:0000256" key="7">
    <source>
        <dbReference type="HAMAP-Rule" id="MF_00009"/>
    </source>
</evidence>
<keyword evidence="7" id="KW-0690">Ribosome biogenesis</keyword>
<keyword evidence="4 7" id="KW-0255">Endonuclease</keyword>
<evidence type="ECO:0000256" key="1">
    <source>
        <dbReference type="ARBA" id="ARBA00010875"/>
    </source>
</evidence>
<evidence type="ECO:0000256" key="4">
    <source>
        <dbReference type="ARBA" id="ARBA00022759"/>
    </source>
</evidence>
<keyword evidence="7" id="KW-0963">Cytoplasm</keyword>
<comment type="subcellular location">
    <subcellularLocation>
        <location evidence="7">Cytoplasm</location>
    </subcellularLocation>
</comment>
<dbReference type="GO" id="GO:0004521">
    <property type="term" value="F:RNA endonuclease activity"/>
    <property type="evidence" value="ECO:0007669"/>
    <property type="project" value="UniProtKB-UniRule"/>
</dbReference>
<dbReference type="EMBL" id="MHIP01000009">
    <property type="protein sequence ID" value="OGY55276.1"/>
    <property type="molecule type" value="Genomic_DNA"/>
</dbReference>
<reference evidence="8 9" key="1">
    <citation type="journal article" date="2016" name="Nat. Commun.">
        <title>Thousands of microbial genomes shed light on interconnected biogeochemical processes in an aquifer system.</title>
        <authorList>
            <person name="Anantharaman K."/>
            <person name="Brown C.T."/>
            <person name="Hug L.A."/>
            <person name="Sharon I."/>
            <person name="Castelle C.J."/>
            <person name="Probst A.J."/>
            <person name="Thomas B.C."/>
            <person name="Singh A."/>
            <person name="Wilkins M.J."/>
            <person name="Karaoz U."/>
            <person name="Brodie E.L."/>
            <person name="Williams K.H."/>
            <person name="Hubbard S.S."/>
            <person name="Banfield J.F."/>
        </authorList>
    </citation>
    <scope>NUCLEOTIDE SEQUENCE [LARGE SCALE GENOMIC DNA]</scope>
</reference>
<sequence length="145" mass="16829">MIDFELNQQIGPRLPKSFWRSIFKKMQKVLRLKNSGLISLALVGGPAMKKLNKAYRGKDSVTDVLSFAEQDIKNPLKNKPTGRYWGEVIICYSQDVKQARQNKKPVKEELEWLLVHGVLHILGHDHYKPKETKLMRYLEKRIIGS</sequence>
<evidence type="ECO:0000256" key="2">
    <source>
        <dbReference type="ARBA" id="ARBA00022722"/>
    </source>
</evidence>
<evidence type="ECO:0000313" key="8">
    <source>
        <dbReference type="EMBL" id="OGY55276.1"/>
    </source>
</evidence>
<dbReference type="PANTHER" id="PTHR46986">
    <property type="entry name" value="ENDORIBONUCLEASE YBEY, CHLOROPLASTIC"/>
    <property type="match status" value="1"/>
</dbReference>
<dbReference type="InterPro" id="IPR023091">
    <property type="entry name" value="MetalPrtase_cat_dom_sf_prd"/>
</dbReference>
<dbReference type="EC" id="3.1.-.-" evidence="7"/>
<organism evidence="8 9">
    <name type="scientific">Candidatus Buchananbacteria bacterium RIFCSPLOWO2_01_FULL_46_12</name>
    <dbReference type="NCBI Taxonomy" id="1797546"/>
    <lineage>
        <taxon>Bacteria</taxon>
        <taxon>Candidatus Buchananiibacteriota</taxon>
    </lineage>
</organism>
<name>A0A1G1YU22_9BACT</name>
<keyword evidence="3 7" id="KW-0479">Metal-binding</keyword>
<comment type="cofactor">
    <cofactor evidence="7">
        <name>Zn(2+)</name>
        <dbReference type="ChEBI" id="CHEBI:29105"/>
    </cofactor>
    <text evidence="7">Binds 1 zinc ion.</text>
</comment>
<proteinExistence type="inferred from homology"/>
<dbReference type="HAMAP" id="MF_00009">
    <property type="entry name" value="Endoribonucl_YbeY"/>
    <property type="match status" value="1"/>
</dbReference>
<dbReference type="AlphaFoldDB" id="A0A1G1YU22"/>
<comment type="similarity">
    <text evidence="1 7">Belongs to the endoribonuclease YbeY family.</text>
</comment>
<dbReference type="Gene3D" id="3.40.390.30">
    <property type="entry name" value="Metalloproteases ('zincins'), catalytic domain"/>
    <property type="match status" value="1"/>
</dbReference>
<dbReference type="GO" id="GO:0004222">
    <property type="term" value="F:metalloendopeptidase activity"/>
    <property type="evidence" value="ECO:0007669"/>
    <property type="project" value="InterPro"/>
</dbReference>
<evidence type="ECO:0000256" key="5">
    <source>
        <dbReference type="ARBA" id="ARBA00022801"/>
    </source>
</evidence>
<dbReference type="PANTHER" id="PTHR46986:SF1">
    <property type="entry name" value="ENDORIBONUCLEASE YBEY, CHLOROPLASTIC"/>
    <property type="match status" value="1"/>
</dbReference>
<keyword evidence="5 7" id="KW-0378">Hydrolase</keyword>
<evidence type="ECO:0000313" key="9">
    <source>
        <dbReference type="Proteomes" id="UP000176512"/>
    </source>
</evidence>
<dbReference type="InterPro" id="IPR002036">
    <property type="entry name" value="YbeY"/>
</dbReference>
<protein>
    <recommendedName>
        <fullName evidence="7">Endoribonuclease YbeY</fullName>
        <ecNumber evidence="7">3.1.-.-</ecNumber>
    </recommendedName>
</protein>
<dbReference type="GO" id="GO:0005737">
    <property type="term" value="C:cytoplasm"/>
    <property type="evidence" value="ECO:0007669"/>
    <property type="project" value="UniProtKB-SubCell"/>
</dbReference>
<dbReference type="Pfam" id="PF02130">
    <property type="entry name" value="YbeY"/>
    <property type="match status" value="1"/>
</dbReference>
<evidence type="ECO:0000256" key="3">
    <source>
        <dbReference type="ARBA" id="ARBA00022723"/>
    </source>
</evidence>
<dbReference type="GO" id="GO:0006364">
    <property type="term" value="P:rRNA processing"/>
    <property type="evidence" value="ECO:0007669"/>
    <property type="project" value="UniProtKB-UniRule"/>
</dbReference>
<dbReference type="GO" id="GO:0008270">
    <property type="term" value="F:zinc ion binding"/>
    <property type="evidence" value="ECO:0007669"/>
    <property type="project" value="UniProtKB-UniRule"/>
</dbReference>
<evidence type="ECO:0000256" key="6">
    <source>
        <dbReference type="ARBA" id="ARBA00022833"/>
    </source>
</evidence>
<keyword evidence="2 7" id="KW-0540">Nuclease</keyword>
<dbReference type="InterPro" id="IPR020549">
    <property type="entry name" value="YbeY_CS"/>
</dbReference>
<feature type="binding site" evidence="7">
    <location>
        <position position="116"/>
    </location>
    <ligand>
        <name>Zn(2+)</name>
        <dbReference type="ChEBI" id="CHEBI:29105"/>
        <note>catalytic</note>
    </ligand>
</feature>
<dbReference type="SUPFAM" id="SSF55486">
    <property type="entry name" value="Metalloproteases ('zincins'), catalytic domain"/>
    <property type="match status" value="1"/>
</dbReference>
<dbReference type="PROSITE" id="PS01306">
    <property type="entry name" value="UPF0054"/>
    <property type="match status" value="1"/>
</dbReference>
<comment type="function">
    <text evidence="7">Single strand-specific metallo-endoribonuclease involved in late-stage 70S ribosome quality control and in maturation of the 3' terminus of the 16S rRNA.</text>
</comment>
<gene>
    <name evidence="7" type="primary">ybeY</name>
    <name evidence="8" type="ORF">A3A24_02130</name>
</gene>